<sequence length="83" mass="9214">MVLRRMFALKCPKVLITAVLLLSWMQPAPIPDRYHVIEFYAGKARVARSARAAGLNAAALDVLFHQYPQVFDMTSASGFSFLG</sequence>
<organism evidence="2 3">
    <name type="scientific">Symbiodinium pilosum</name>
    <name type="common">Dinoflagellate</name>
    <dbReference type="NCBI Taxonomy" id="2952"/>
    <lineage>
        <taxon>Eukaryota</taxon>
        <taxon>Sar</taxon>
        <taxon>Alveolata</taxon>
        <taxon>Dinophyceae</taxon>
        <taxon>Suessiales</taxon>
        <taxon>Symbiodiniaceae</taxon>
        <taxon>Symbiodinium</taxon>
    </lineage>
</organism>
<reference evidence="2" key="1">
    <citation type="submission" date="2021-02" db="EMBL/GenBank/DDBJ databases">
        <authorList>
            <person name="Dougan E. K."/>
            <person name="Rhodes N."/>
            <person name="Thang M."/>
            <person name="Chan C."/>
        </authorList>
    </citation>
    <scope>NUCLEOTIDE SEQUENCE</scope>
</reference>
<dbReference type="EMBL" id="CAJNIZ010021125">
    <property type="protein sequence ID" value="CAE7448657.1"/>
    <property type="molecule type" value="Genomic_DNA"/>
</dbReference>
<dbReference type="AlphaFoldDB" id="A0A812RRB7"/>
<name>A0A812RRB7_SYMPI</name>
<gene>
    <name evidence="2" type="ORF">SPIL2461_LOCUS10969</name>
</gene>
<feature type="chain" id="PRO_5032840921" evidence="1">
    <location>
        <begin position="28"/>
        <end position="83"/>
    </location>
</feature>
<comment type="caution">
    <text evidence="2">The sequence shown here is derived from an EMBL/GenBank/DDBJ whole genome shotgun (WGS) entry which is preliminary data.</text>
</comment>
<keyword evidence="3" id="KW-1185">Reference proteome</keyword>
<dbReference type="OrthoDB" id="413784at2759"/>
<dbReference type="Proteomes" id="UP000649617">
    <property type="component" value="Unassembled WGS sequence"/>
</dbReference>
<evidence type="ECO:0000313" key="3">
    <source>
        <dbReference type="Proteomes" id="UP000649617"/>
    </source>
</evidence>
<keyword evidence="1" id="KW-0732">Signal</keyword>
<feature type="signal peptide" evidence="1">
    <location>
        <begin position="1"/>
        <end position="27"/>
    </location>
</feature>
<evidence type="ECO:0000313" key="2">
    <source>
        <dbReference type="EMBL" id="CAE7448657.1"/>
    </source>
</evidence>
<proteinExistence type="predicted"/>
<protein>
    <submittedName>
        <fullName evidence="2">Uncharacterized protein</fullName>
    </submittedName>
</protein>
<accession>A0A812RRB7</accession>
<evidence type="ECO:0000256" key="1">
    <source>
        <dbReference type="SAM" id="SignalP"/>
    </source>
</evidence>